<dbReference type="InterPro" id="IPR036397">
    <property type="entry name" value="RNaseH_sf"/>
</dbReference>
<accession>A0A0K0G1C6</accession>
<dbReference type="InterPro" id="IPR001888">
    <property type="entry name" value="Transposase_1"/>
</dbReference>
<dbReference type="GO" id="GO:0000793">
    <property type="term" value="C:condensed chromosome"/>
    <property type="evidence" value="ECO:0007669"/>
    <property type="project" value="TreeGrafter"/>
</dbReference>
<dbReference type="InterPro" id="IPR041426">
    <property type="entry name" value="Mos1_HTH"/>
</dbReference>
<dbReference type="GO" id="GO:0000729">
    <property type="term" value="P:DNA double-strand break processing"/>
    <property type="evidence" value="ECO:0007669"/>
    <property type="project" value="TreeGrafter"/>
</dbReference>
<dbReference type="Proteomes" id="UP000035680">
    <property type="component" value="Unassembled WGS sequence"/>
</dbReference>
<reference evidence="3" key="2">
    <citation type="submission" date="2015-08" db="UniProtKB">
        <authorList>
            <consortium name="WormBaseParasite"/>
        </authorList>
    </citation>
    <scope>IDENTIFICATION</scope>
</reference>
<keyword evidence="2" id="KW-1185">Reference proteome</keyword>
<protein>
    <submittedName>
        <fullName evidence="3">Histone-lysine N-methyltransferase SETMAR (inferred by orthology to a human protein)</fullName>
    </submittedName>
</protein>
<dbReference type="GO" id="GO:0046975">
    <property type="term" value="F:histone H3K36 methyltransferase activity"/>
    <property type="evidence" value="ECO:0007669"/>
    <property type="project" value="TreeGrafter"/>
</dbReference>
<dbReference type="Gene3D" id="1.10.10.1450">
    <property type="match status" value="1"/>
</dbReference>
<evidence type="ECO:0000259" key="1">
    <source>
        <dbReference type="Pfam" id="PF17906"/>
    </source>
</evidence>
<dbReference type="GO" id="GO:0042800">
    <property type="term" value="F:histone H3K4 methyltransferase activity"/>
    <property type="evidence" value="ECO:0007669"/>
    <property type="project" value="TreeGrafter"/>
</dbReference>
<evidence type="ECO:0000313" key="3">
    <source>
        <dbReference type="WBParaSite" id="SVE_1851600.1"/>
    </source>
</evidence>
<dbReference type="InterPro" id="IPR052709">
    <property type="entry name" value="Transposase-MT_Hybrid"/>
</dbReference>
<dbReference type="GO" id="GO:0044547">
    <property type="term" value="F:DNA topoisomerase binding"/>
    <property type="evidence" value="ECO:0007669"/>
    <property type="project" value="TreeGrafter"/>
</dbReference>
<dbReference type="GO" id="GO:0044774">
    <property type="term" value="P:mitotic DNA integrity checkpoint signaling"/>
    <property type="evidence" value="ECO:0007669"/>
    <property type="project" value="TreeGrafter"/>
</dbReference>
<dbReference type="Pfam" id="PF01359">
    <property type="entry name" value="Transposase_1"/>
    <property type="match status" value="1"/>
</dbReference>
<dbReference type="PANTHER" id="PTHR46060">
    <property type="entry name" value="MARINER MOS1 TRANSPOSASE-LIKE PROTEIN"/>
    <property type="match status" value="1"/>
</dbReference>
<reference evidence="2" key="1">
    <citation type="submission" date="2014-07" db="EMBL/GenBank/DDBJ databases">
        <authorList>
            <person name="Martin A.A"/>
            <person name="De Silva N."/>
        </authorList>
    </citation>
    <scope>NUCLEOTIDE SEQUENCE</scope>
</reference>
<dbReference type="PANTHER" id="PTHR46060:SF2">
    <property type="entry name" value="HISTONE-LYSINE N-METHYLTRANSFERASE SETMAR"/>
    <property type="match status" value="1"/>
</dbReference>
<dbReference type="GO" id="GO:0000014">
    <property type="term" value="F:single-stranded DNA endodeoxyribonuclease activity"/>
    <property type="evidence" value="ECO:0007669"/>
    <property type="project" value="TreeGrafter"/>
</dbReference>
<dbReference type="GO" id="GO:0005634">
    <property type="term" value="C:nucleus"/>
    <property type="evidence" value="ECO:0007669"/>
    <property type="project" value="TreeGrafter"/>
</dbReference>
<evidence type="ECO:0000313" key="2">
    <source>
        <dbReference type="Proteomes" id="UP000035680"/>
    </source>
</evidence>
<dbReference type="Pfam" id="PF17906">
    <property type="entry name" value="HTH_48"/>
    <property type="match status" value="1"/>
</dbReference>
<sequence>MSSVYHHLILKTTMLSKRDIRAIMLYEFKHGTNAAQTTPKINEKFGETLVTASTIQKWFKIFREGSENLENEECESPESVLYNISLREAVEANPRTTILYDNRKRSGQWLDMDEAPKPKLSPKKIMVTVWCSDIEIIYYDFMKPGETIELKSYCQQIKKMQQKLSQKVPALVNRKELILLHDNSKPHVSKKTVFKLRELGYETLPHPSYSPDFPLTDFYFFKRLNNFLTDKIFRNDEQAKTAFKAFIESRDPDFYVDRINKLVSCWQYCIDCNGSYFK</sequence>
<dbReference type="GO" id="GO:0015074">
    <property type="term" value="P:DNA integration"/>
    <property type="evidence" value="ECO:0007669"/>
    <property type="project" value="TreeGrafter"/>
</dbReference>
<feature type="domain" description="Mos1 transposase HTH" evidence="1">
    <location>
        <begin position="17"/>
        <end position="65"/>
    </location>
</feature>
<dbReference type="AlphaFoldDB" id="A0A0K0G1C6"/>
<dbReference type="GO" id="GO:0003697">
    <property type="term" value="F:single-stranded DNA binding"/>
    <property type="evidence" value="ECO:0007669"/>
    <property type="project" value="TreeGrafter"/>
</dbReference>
<dbReference type="GO" id="GO:0035861">
    <property type="term" value="C:site of double-strand break"/>
    <property type="evidence" value="ECO:0007669"/>
    <property type="project" value="TreeGrafter"/>
</dbReference>
<dbReference type="GO" id="GO:0031297">
    <property type="term" value="P:replication fork processing"/>
    <property type="evidence" value="ECO:0007669"/>
    <property type="project" value="TreeGrafter"/>
</dbReference>
<proteinExistence type="predicted"/>
<dbReference type="WBParaSite" id="SVE_1851600.1">
    <property type="protein sequence ID" value="SVE_1851600.1"/>
    <property type="gene ID" value="SVE_1851600"/>
</dbReference>
<name>A0A0K0G1C6_STRVS</name>
<dbReference type="GO" id="GO:0003690">
    <property type="term" value="F:double-stranded DNA binding"/>
    <property type="evidence" value="ECO:0007669"/>
    <property type="project" value="TreeGrafter"/>
</dbReference>
<organism evidence="2 3">
    <name type="scientific">Strongyloides venezuelensis</name>
    <name type="common">Threadworm</name>
    <dbReference type="NCBI Taxonomy" id="75913"/>
    <lineage>
        <taxon>Eukaryota</taxon>
        <taxon>Metazoa</taxon>
        <taxon>Ecdysozoa</taxon>
        <taxon>Nematoda</taxon>
        <taxon>Chromadorea</taxon>
        <taxon>Rhabditida</taxon>
        <taxon>Tylenchina</taxon>
        <taxon>Panagrolaimomorpha</taxon>
        <taxon>Strongyloidoidea</taxon>
        <taxon>Strongyloididae</taxon>
        <taxon>Strongyloides</taxon>
    </lineage>
</organism>
<dbReference type="GO" id="GO:0006303">
    <property type="term" value="P:double-strand break repair via nonhomologous end joining"/>
    <property type="evidence" value="ECO:0007669"/>
    <property type="project" value="TreeGrafter"/>
</dbReference>
<dbReference type="STRING" id="75913.A0A0K0G1C6"/>
<dbReference type="Gene3D" id="3.30.420.10">
    <property type="entry name" value="Ribonuclease H-like superfamily/Ribonuclease H"/>
    <property type="match status" value="1"/>
</dbReference>